<dbReference type="OMA" id="QPAVTHI"/>
<name>A0A0A1U5B6_ENTIV</name>
<sequence length="346" mass="40059">MAITKLYILDSLMRFLESPDLKADFILLAQPAVTHILMTSFMTKLEHDKAVKLLGLWDQHGINKESIPNWLNLAKTPSENDYGFVLTNTISVRLPASEPKELFTTFVCDTVLECDIQPSKRYDKLFFLTCSNYSDIKLLEEKVKERFQHNFTMSNKDAPEHVCVVRYDSENFMIENTFSPLTGFGAYKKAELPPEININTDTHTFVVRKKRSPSPYRDEFRPFQSFKRSPSRSPRRSPPRNASPRGRSPLRSPSRGRSPPRNSLPRERSPIRSPSRGRSPPRGRFRSPLRNGSQRNLLRSPRDRSPPQYRRSPLNNNASFRSRSRSRSRGSNRRSSSRFRNRSPSR</sequence>
<dbReference type="OrthoDB" id="10339958at2759"/>
<feature type="region of interest" description="Disordered" evidence="1">
    <location>
        <begin position="208"/>
        <end position="346"/>
    </location>
</feature>
<feature type="compositionally biased region" description="Basic residues" evidence="1">
    <location>
        <begin position="229"/>
        <end position="238"/>
    </location>
</feature>
<organism evidence="2 3">
    <name type="scientific">Entamoeba invadens IP1</name>
    <dbReference type="NCBI Taxonomy" id="370355"/>
    <lineage>
        <taxon>Eukaryota</taxon>
        <taxon>Amoebozoa</taxon>
        <taxon>Evosea</taxon>
        <taxon>Archamoebae</taxon>
        <taxon>Mastigamoebida</taxon>
        <taxon>Entamoebidae</taxon>
        <taxon>Entamoeba</taxon>
    </lineage>
</organism>
<accession>A0A0A1U5B6</accession>
<dbReference type="AlphaFoldDB" id="A0A0A1U5B6"/>
<reference evidence="2 3" key="1">
    <citation type="submission" date="2012-10" db="EMBL/GenBank/DDBJ databases">
        <authorList>
            <person name="Zafar N."/>
            <person name="Inman J."/>
            <person name="Hall N."/>
            <person name="Lorenzi H."/>
            <person name="Caler E."/>
        </authorList>
    </citation>
    <scope>NUCLEOTIDE SEQUENCE [LARGE SCALE GENOMIC DNA]</scope>
    <source>
        <strain evidence="2 3">IP1</strain>
    </source>
</reference>
<feature type="compositionally biased region" description="Low complexity" evidence="1">
    <location>
        <begin position="239"/>
        <end position="263"/>
    </location>
</feature>
<dbReference type="VEuPathDB" id="AmoebaDB:EIN_390370"/>
<evidence type="ECO:0000256" key="1">
    <source>
        <dbReference type="SAM" id="MobiDB-lite"/>
    </source>
</evidence>
<feature type="compositionally biased region" description="Basic residues" evidence="1">
    <location>
        <begin position="322"/>
        <end position="346"/>
    </location>
</feature>
<dbReference type="GeneID" id="14888452"/>
<protein>
    <submittedName>
        <fullName evidence="2">Uncharacterized protein</fullName>
    </submittedName>
</protein>
<evidence type="ECO:0000313" key="2">
    <source>
        <dbReference type="EMBL" id="ELP89422.1"/>
    </source>
</evidence>
<dbReference type="Proteomes" id="UP000014680">
    <property type="component" value="Unassembled WGS sequence"/>
</dbReference>
<dbReference type="EMBL" id="KB206629">
    <property type="protein sequence ID" value="ELP89422.1"/>
    <property type="molecule type" value="Genomic_DNA"/>
</dbReference>
<gene>
    <name evidence="2" type="ORF">EIN_390370</name>
</gene>
<evidence type="ECO:0000313" key="3">
    <source>
        <dbReference type="Proteomes" id="UP000014680"/>
    </source>
</evidence>
<proteinExistence type="predicted"/>
<keyword evidence="3" id="KW-1185">Reference proteome</keyword>
<dbReference type="RefSeq" id="XP_004256193.1">
    <property type="nucleotide sequence ID" value="XM_004256145.1"/>
</dbReference>
<dbReference type="KEGG" id="eiv:EIN_390370"/>